<protein>
    <submittedName>
        <fullName evidence="2">Acetylornithine deacetylase/succinyl-diaminopimelate desuccinylase-like protein</fullName>
    </submittedName>
</protein>
<dbReference type="EMBL" id="CP000453">
    <property type="protein sequence ID" value="ABI57792.1"/>
    <property type="molecule type" value="Genomic_DNA"/>
</dbReference>
<dbReference type="KEGG" id="aeh:Mlg_2452"/>
<dbReference type="AlphaFoldDB" id="Q0A5U5"/>
<keyword evidence="3" id="KW-1185">Reference proteome</keyword>
<dbReference type="eggNOG" id="COG0624">
    <property type="taxonomic scope" value="Bacteria"/>
</dbReference>
<dbReference type="Gene3D" id="3.30.70.360">
    <property type="match status" value="1"/>
</dbReference>
<organism evidence="2 3">
    <name type="scientific">Alkalilimnicola ehrlichii (strain ATCC BAA-1101 / DSM 17681 / MLHE-1)</name>
    <dbReference type="NCBI Taxonomy" id="187272"/>
    <lineage>
        <taxon>Bacteria</taxon>
        <taxon>Pseudomonadati</taxon>
        <taxon>Pseudomonadota</taxon>
        <taxon>Gammaproteobacteria</taxon>
        <taxon>Chromatiales</taxon>
        <taxon>Ectothiorhodospiraceae</taxon>
        <taxon>Alkalilimnicola</taxon>
    </lineage>
</organism>
<dbReference type="PANTHER" id="PTHR43808">
    <property type="entry name" value="ACETYLORNITHINE DEACETYLASE"/>
    <property type="match status" value="1"/>
</dbReference>
<dbReference type="Proteomes" id="UP000001962">
    <property type="component" value="Chromosome"/>
</dbReference>
<evidence type="ECO:0000256" key="1">
    <source>
        <dbReference type="ARBA" id="ARBA00023285"/>
    </source>
</evidence>
<dbReference type="HOGENOM" id="CLU_626766_0_0_6"/>
<dbReference type="Gene3D" id="3.40.630.10">
    <property type="entry name" value="Zn peptidases"/>
    <property type="match status" value="1"/>
</dbReference>
<evidence type="ECO:0000313" key="2">
    <source>
        <dbReference type="EMBL" id="ABI57792.1"/>
    </source>
</evidence>
<dbReference type="OrthoDB" id="7596542at2"/>
<name>Q0A5U5_ALKEH</name>
<proteinExistence type="predicted"/>
<gene>
    <name evidence="2" type="ordered locus">Mlg_2452</name>
</gene>
<accession>Q0A5U5</accession>
<keyword evidence="1" id="KW-0170">Cobalt</keyword>
<reference evidence="3" key="1">
    <citation type="submission" date="2006-08" db="EMBL/GenBank/DDBJ databases">
        <title>Complete sequence of Alkalilimnicola ehrilichei MLHE-1.</title>
        <authorList>
            <person name="Copeland A."/>
            <person name="Lucas S."/>
            <person name="Lapidus A."/>
            <person name="Barry K."/>
            <person name="Detter J.C."/>
            <person name="Glavina del Rio T."/>
            <person name="Hammon N."/>
            <person name="Israni S."/>
            <person name="Dalin E."/>
            <person name="Tice H."/>
            <person name="Pitluck S."/>
            <person name="Sims D."/>
            <person name="Brettin T."/>
            <person name="Bruce D."/>
            <person name="Han C."/>
            <person name="Tapia R."/>
            <person name="Gilna P."/>
            <person name="Schmutz J."/>
            <person name="Larimer F."/>
            <person name="Land M."/>
            <person name="Hauser L."/>
            <person name="Kyrpides N."/>
            <person name="Mikhailova N."/>
            <person name="Oremland R.S."/>
            <person name="Hoeft S.E."/>
            <person name="Switzer-Blum J."/>
            <person name="Kulp T."/>
            <person name="King G."/>
            <person name="Tabita R."/>
            <person name="Witte B."/>
            <person name="Santini J.M."/>
            <person name="Basu P."/>
            <person name="Hollibaugh J.T."/>
            <person name="Xie G."/>
            <person name="Stolz J.F."/>
            <person name="Richardson P."/>
        </authorList>
    </citation>
    <scope>NUCLEOTIDE SEQUENCE [LARGE SCALE GENOMIC DNA]</scope>
    <source>
        <strain evidence="3">ATCC BAA-1101 / DSM 17681 / MLHE-1</strain>
    </source>
</reference>
<dbReference type="SUPFAM" id="SSF53187">
    <property type="entry name" value="Zn-dependent exopeptidases"/>
    <property type="match status" value="1"/>
</dbReference>
<dbReference type="RefSeq" id="WP_011630185.1">
    <property type="nucleotide sequence ID" value="NC_008340.1"/>
</dbReference>
<sequence>MAFSEQQQRWYEAACARIDKERLKQRTLELTRIHSPTGAEAAASRYLVEQMSAMGLDAEYQTISEQSGNAVGRLAGSGEGARMLLYAPVDTHLEADESRDVPWVGPELRDDMKTDAYTQGDLVIGLGASNPKCMVTTLMEAVHAVREAGVPLKGEAVLAFAGGGMPQLVPERNHFGLSSGVSQMLMRGVTADFGIIFKPWWEIYHDHPGMCWFKVSVRGTLGYSGIPRGTPGFRSSIVPAARVILALEDWLPRYTERHTRGQIAPEGWIAAVRSGWPEKPAFPSATTEIYLDLRCNPHQTTAEVQAEFDAAMRDILARNPGVEADWEMYASVPGSRTPEDHWVVRSATRGWEAQEGRPYPGAPMLAGQTDAAAINNLGIPLVRIGYPWIGDETVPEAFAEGLGGMGVCNIQGMIKPCRALIYSIIDSLTREREALEL</sequence>
<evidence type="ECO:0000313" key="3">
    <source>
        <dbReference type="Proteomes" id="UP000001962"/>
    </source>
</evidence>
<dbReference type="InterPro" id="IPR050072">
    <property type="entry name" value="Peptidase_M20A"/>
</dbReference>